<evidence type="ECO:0000313" key="2">
    <source>
        <dbReference type="Ensembl" id="ENSCMIP00000048165.1"/>
    </source>
</evidence>
<dbReference type="InParanoid" id="A0A4W3KJB8"/>
<keyword evidence="3" id="KW-1185">Reference proteome</keyword>
<protein>
    <recommendedName>
        <fullName evidence="1">U1-type domain-containing protein</fullName>
    </recommendedName>
</protein>
<proteinExistence type="predicted"/>
<reference evidence="3" key="1">
    <citation type="journal article" date="2006" name="Science">
        <title>Ancient noncoding elements conserved in the human genome.</title>
        <authorList>
            <person name="Venkatesh B."/>
            <person name="Kirkness E.F."/>
            <person name="Loh Y.H."/>
            <person name="Halpern A.L."/>
            <person name="Lee A.P."/>
            <person name="Johnson J."/>
            <person name="Dandona N."/>
            <person name="Viswanathan L.D."/>
            <person name="Tay A."/>
            <person name="Venter J.C."/>
            <person name="Strausberg R.L."/>
            <person name="Brenner S."/>
        </authorList>
    </citation>
    <scope>NUCLEOTIDE SEQUENCE [LARGE SCALE GENOMIC DNA]</scope>
</reference>
<dbReference type="GeneTree" id="ENSGT01030000239713"/>
<dbReference type="Proteomes" id="UP000314986">
    <property type="component" value="Unassembled WGS sequence"/>
</dbReference>
<dbReference type="InterPro" id="IPR003604">
    <property type="entry name" value="Matrin/U1-like-C_Znf_C2H2"/>
</dbReference>
<sequence>QRKGVDNSNACIVYLDELNSLRCQLDLTLGCFQCFQRKNSSLYHRVLNDCHECAEDFLLAKEKRTNNVWKNIRVCPPFPFVFVVCKSSRNGAPCKLRNCTFASCKEEEIVWNFESEHNLSRAQIKSFIKKVPYQELTAADKFLLEFGGKFQFLCHTCCLQDPPTFSTKSQNQEVCTNQQKHEWHPLLVHKVIESNDENGIQYQPIREFTEYNDRGLCRNSDACQQTATNCKWSHSIVELSFWSEAQRHARFDKSLVERSEQKYSNYIAPLTGFHCKLCLVKCTSQEEFRQHCASLSHDTKLHSQINENWRFKDPPENEDALNLCPCLPEDCKCKVSCCYAHSKEELEEWIQRFRFEQKTNEGGNSYILNIMHEYHSSEHGYDVLNETVEDASVHCTEELEICTEKSRQHEWKFEVISKRQPCYTIALLKRGKEFSLKRDGSVYEQTKTQPLFPSDGPLQKYVRSIEVYFSSKICGVFDQWVTFDFGKRPLLVQKIRVIVTDRSRMDEAKKEKKPSLSSNWDRSKMEIVRNTVRLNMDHELLLRYKSPEMAFDFTNLHQEFLPTSLNSQNYRSTMHNFLYQEEQCQKNTMERYIVAFVTYVTLTVIYS</sequence>
<organism evidence="2 3">
    <name type="scientific">Callorhinchus milii</name>
    <name type="common">Ghost shark</name>
    <dbReference type="NCBI Taxonomy" id="7868"/>
    <lineage>
        <taxon>Eukaryota</taxon>
        <taxon>Metazoa</taxon>
        <taxon>Chordata</taxon>
        <taxon>Craniata</taxon>
        <taxon>Vertebrata</taxon>
        <taxon>Chondrichthyes</taxon>
        <taxon>Holocephali</taxon>
        <taxon>Chimaeriformes</taxon>
        <taxon>Callorhinchidae</taxon>
        <taxon>Callorhinchus</taxon>
    </lineage>
</organism>
<reference evidence="3" key="2">
    <citation type="journal article" date="2007" name="PLoS Biol.">
        <title>Survey sequencing and comparative analysis of the elephant shark (Callorhinchus milii) genome.</title>
        <authorList>
            <person name="Venkatesh B."/>
            <person name="Kirkness E.F."/>
            <person name="Loh Y.H."/>
            <person name="Halpern A.L."/>
            <person name="Lee A.P."/>
            <person name="Johnson J."/>
            <person name="Dandona N."/>
            <person name="Viswanathan L.D."/>
            <person name="Tay A."/>
            <person name="Venter J.C."/>
            <person name="Strausberg R.L."/>
            <person name="Brenner S."/>
        </authorList>
    </citation>
    <scope>NUCLEOTIDE SEQUENCE [LARGE SCALE GENOMIC DNA]</scope>
</reference>
<dbReference type="SMART" id="SM00451">
    <property type="entry name" value="ZnF_U1"/>
    <property type="match status" value="1"/>
</dbReference>
<accession>A0A4W3KJB8</accession>
<reference evidence="3" key="3">
    <citation type="journal article" date="2014" name="Nature">
        <title>Elephant shark genome provides unique insights into gnathostome evolution.</title>
        <authorList>
            <consortium name="International Elephant Shark Genome Sequencing Consortium"/>
            <person name="Venkatesh B."/>
            <person name="Lee A.P."/>
            <person name="Ravi V."/>
            <person name="Maurya A.K."/>
            <person name="Lian M.M."/>
            <person name="Swann J.B."/>
            <person name="Ohta Y."/>
            <person name="Flajnik M.F."/>
            <person name="Sutoh Y."/>
            <person name="Kasahara M."/>
            <person name="Hoon S."/>
            <person name="Gangu V."/>
            <person name="Roy S.W."/>
            <person name="Irimia M."/>
            <person name="Korzh V."/>
            <person name="Kondrychyn I."/>
            <person name="Lim Z.W."/>
            <person name="Tay B.H."/>
            <person name="Tohari S."/>
            <person name="Kong K.W."/>
            <person name="Ho S."/>
            <person name="Lorente-Galdos B."/>
            <person name="Quilez J."/>
            <person name="Marques-Bonet T."/>
            <person name="Raney B.J."/>
            <person name="Ingham P.W."/>
            <person name="Tay A."/>
            <person name="Hillier L.W."/>
            <person name="Minx P."/>
            <person name="Boehm T."/>
            <person name="Wilson R.K."/>
            <person name="Brenner S."/>
            <person name="Warren W.C."/>
        </authorList>
    </citation>
    <scope>NUCLEOTIDE SEQUENCE [LARGE SCALE GENOMIC DNA]</scope>
</reference>
<reference evidence="2" key="4">
    <citation type="submission" date="2025-08" db="UniProtKB">
        <authorList>
            <consortium name="Ensembl"/>
        </authorList>
    </citation>
    <scope>IDENTIFICATION</scope>
</reference>
<dbReference type="OMA" id="NDCHECA"/>
<evidence type="ECO:0000259" key="1">
    <source>
        <dbReference type="SMART" id="SM00451"/>
    </source>
</evidence>
<dbReference type="AlphaFoldDB" id="A0A4W3KJB8"/>
<dbReference type="GO" id="GO:0003676">
    <property type="term" value="F:nucleic acid binding"/>
    <property type="evidence" value="ECO:0007669"/>
    <property type="project" value="InterPro"/>
</dbReference>
<dbReference type="STRING" id="7868.ENSCMIP00000048165"/>
<dbReference type="Ensembl" id="ENSCMIT00000048839.1">
    <property type="protein sequence ID" value="ENSCMIP00000048165.1"/>
    <property type="gene ID" value="ENSCMIG00000019698.1"/>
</dbReference>
<dbReference type="GO" id="GO:0008270">
    <property type="term" value="F:zinc ion binding"/>
    <property type="evidence" value="ECO:0007669"/>
    <property type="project" value="InterPro"/>
</dbReference>
<name>A0A4W3KJB8_CALMI</name>
<reference evidence="2" key="5">
    <citation type="submission" date="2025-09" db="UniProtKB">
        <authorList>
            <consortium name="Ensembl"/>
        </authorList>
    </citation>
    <scope>IDENTIFICATION</scope>
</reference>
<feature type="domain" description="U1-type" evidence="1">
    <location>
        <begin position="270"/>
        <end position="304"/>
    </location>
</feature>
<evidence type="ECO:0000313" key="3">
    <source>
        <dbReference type="Proteomes" id="UP000314986"/>
    </source>
</evidence>